<keyword evidence="1" id="KW-0732">Signal</keyword>
<feature type="signal peptide" evidence="1">
    <location>
        <begin position="1"/>
        <end position="18"/>
    </location>
</feature>
<sequence length="364" mass="37741">MKRIFVLLLALASFGAYAEGRCPPGQYPIGGQGMLGCAPIPGAWQPSAGAGDYISAQKAAAEAQLAANVRAAQIAKIRNDSTRDWWGVVVVSTEDGSWSVGLNGESARDATMDAMKNCRGTCTPVVQFANACMAPAYNEQGGMQWAKGDSQENANAAAVAACTAAGGTGCQSPPKQAFCTGWKYAYSGSDRFFARLGREARGEVASPKLIEIPGAKEYMAKPLERRGSSTAMALVKVENEDGSMRAWSGEDLDDRAKGMTRIATQWTAIATSAGSDAFAVHTAPSEQDAKQSALSKCGAKDCSVLAAAPHGECLVAIRVPQSGGRVLSFGARGPTKAAAEEAALTDCIGSGARACPIVLSECLK</sequence>
<dbReference type="InterPro" id="IPR025240">
    <property type="entry name" value="DUF4189"/>
</dbReference>
<dbReference type="RefSeq" id="WP_311191697.1">
    <property type="nucleotide sequence ID" value="NZ_CP115541.1"/>
</dbReference>
<name>A0ABY9YPI3_9GAMM</name>
<feature type="domain" description="DUF4189" evidence="2">
    <location>
        <begin position="266"/>
        <end position="362"/>
    </location>
</feature>
<feature type="domain" description="DUF4189" evidence="2">
    <location>
        <begin position="86"/>
        <end position="171"/>
    </location>
</feature>
<feature type="chain" id="PRO_5046409193" evidence="1">
    <location>
        <begin position="19"/>
        <end position="364"/>
    </location>
</feature>
<dbReference type="Pfam" id="PF13827">
    <property type="entry name" value="DUF4189"/>
    <property type="match status" value="2"/>
</dbReference>
<keyword evidence="4" id="KW-1185">Reference proteome</keyword>
<reference evidence="3 4" key="1">
    <citation type="submission" date="2022-12" db="EMBL/GenBank/DDBJ databases">
        <title>Two new species, Stenotrophomonas aracearum and Stenotrophomonas oahuensis, isolated from Anthurium (Araceae family) in Hawaii.</title>
        <authorList>
            <person name="Chunag S.C."/>
            <person name="Dobhal S."/>
            <person name="Alvarez A."/>
            <person name="Arif M."/>
        </authorList>
    </citation>
    <scope>NUCLEOTIDE SEQUENCE [LARGE SCALE GENOMIC DNA]</scope>
    <source>
        <strain evidence="3 4">A5586</strain>
    </source>
</reference>
<protein>
    <submittedName>
        <fullName evidence="3">DUF4189 domain-containing protein</fullName>
    </submittedName>
</protein>
<organism evidence="3 4">
    <name type="scientific">Stenotrophomonas oahuensis</name>
    <dbReference type="NCBI Taxonomy" id="3003271"/>
    <lineage>
        <taxon>Bacteria</taxon>
        <taxon>Pseudomonadati</taxon>
        <taxon>Pseudomonadota</taxon>
        <taxon>Gammaproteobacteria</taxon>
        <taxon>Lysobacterales</taxon>
        <taxon>Lysobacteraceae</taxon>
        <taxon>Stenotrophomonas</taxon>
    </lineage>
</organism>
<accession>A0ABY9YPI3</accession>
<evidence type="ECO:0000313" key="4">
    <source>
        <dbReference type="Proteomes" id="UP001302072"/>
    </source>
</evidence>
<dbReference type="Proteomes" id="UP001302072">
    <property type="component" value="Chromosome"/>
</dbReference>
<evidence type="ECO:0000256" key="1">
    <source>
        <dbReference type="SAM" id="SignalP"/>
    </source>
</evidence>
<dbReference type="EMBL" id="CP115541">
    <property type="protein sequence ID" value="WNH52501.1"/>
    <property type="molecule type" value="Genomic_DNA"/>
</dbReference>
<gene>
    <name evidence="3" type="ORF">PDM29_19615</name>
</gene>
<evidence type="ECO:0000259" key="2">
    <source>
        <dbReference type="Pfam" id="PF13827"/>
    </source>
</evidence>
<proteinExistence type="predicted"/>
<evidence type="ECO:0000313" key="3">
    <source>
        <dbReference type="EMBL" id="WNH52501.1"/>
    </source>
</evidence>